<gene>
    <name evidence="9" type="primary">AP3B2_1</name>
    <name evidence="9" type="ORF">g.124631</name>
</gene>
<dbReference type="GO" id="GO:0016192">
    <property type="term" value="P:vesicle-mediated transport"/>
    <property type="evidence" value="ECO:0007669"/>
    <property type="project" value="InterPro"/>
</dbReference>
<evidence type="ECO:0000259" key="8">
    <source>
        <dbReference type="SMART" id="SM01355"/>
    </source>
</evidence>
<comment type="similarity">
    <text evidence="2">Belongs to the adaptor complexes large subunit family.</text>
</comment>
<feature type="region of interest" description="Disordered" evidence="6">
    <location>
        <begin position="360"/>
        <end position="457"/>
    </location>
</feature>
<evidence type="ECO:0000256" key="7">
    <source>
        <dbReference type="SAM" id="Phobius"/>
    </source>
</evidence>
<evidence type="ECO:0000313" key="9">
    <source>
        <dbReference type="EMBL" id="MBY18715.1"/>
    </source>
</evidence>
<dbReference type="SUPFAM" id="SSF48371">
    <property type="entry name" value="ARM repeat"/>
    <property type="match status" value="1"/>
</dbReference>
<dbReference type="EMBL" id="GGMR01006096">
    <property type="protein sequence ID" value="MBY18715.1"/>
    <property type="molecule type" value="Transcribed_RNA"/>
</dbReference>
<evidence type="ECO:0000256" key="6">
    <source>
        <dbReference type="SAM" id="MobiDB-lite"/>
    </source>
</evidence>
<dbReference type="InterPro" id="IPR016024">
    <property type="entry name" value="ARM-type_fold"/>
</dbReference>
<feature type="compositionally biased region" description="Basic and acidic residues" evidence="6">
    <location>
        <begin position="362"/>
        <end position="375"/>
    </location>
</feature>
<feature type="transmembrane region" description="Helical" evidence="7">
    <location>
        <begin position="7"/>
        <end position="27"/>
    </location>
</feature>
<organism evidence="9">
    <name type="scientific">Schizaphis graminum</name>
    <name type="common">Green bug aphid</name>
    <dbReference type="NCBI Taxonomy" id="13262"/>
    <lineage>
        <taxon>Eukaryota</taxon>
        <taxon>Metazoa</taxon>
        <taxon>Ecdysozoa</taxon>
        <taxon>Arthropoda</taxon>
        <taxon>Hexapoda</taxon>
        <taxon>Insecta</taxon>
        <taxon>Pterygota</taxon>
        <taxon>Neoptera</taxon>
        <taxon>Paraneoptera</taxon>
        <taxon>Hemiptera</taxon>
        <taxon>Sternorrhyncha</taxon>
        <taxon>Aphidomorpha</taxon>
        <taxon>Aphidoidea</taxon>
        <taxon>Aphididae</taxon>
        <taxon>Aphidini</taxon>
        <taxon>Schizaphis</taxon>
    </lineage>
</organism>
<dbReference type="GO" id="GO:0012505">
    <property type="term" value="C:endomembrane system"/>
    <property type="evidence" value="ECO:0007669"/>
    <property type="project" value="UniProtKB-SubCell"/>
</dbReference>
<evidence type="ECO:0000256" key="3">
    <source>
        <dbReference type="ARBA" id="ARBA00022448"/>
    </source>
</evidence>
<feature type="compositionally biased region" description="Acidic residues" evidence="6">
    <location>
        <begin position="388"/>
        <end position="404"/>
    </location>
</feature>
<dbReference type="GO" id="GO:0030117">
    <property type="term" value="C:membrane coat"/>
    <property type="evidence" value="ECO:0007669"/>
    <property type="project" value="InterPro"/>
</dbReference>
<dbReference type="AlphaFoldDB" id="A0A2S2NNG3"/>
<evidence type="ECO:0000256" key="4">
    <source>
        <dbReference type="ARBA" id="ARBA00022927"/>
    </source>
</evidence>
<dbReference type="InterPro" id="IPR002553">
    <property type="entry name" value="Clathrin/coatomer_adapt-like_N"/>
</dbReference>
<comment type="subcellular location">
    <subcellularLocation>
        <location evidence="1">Endomembrane system</location>
    </subcellularLocation>
</comment>
<reference evidence="9" key="1">
    <citation type="submission" date="2018-04" db="EMBL/GenBank/DDBJ databases">
        <title>Transcriptome of Schizaphis graminum biotype I.</title>
        <authorList>
            <person name="Scully E.D."/>
            <person name="Geib S.M."/>
            <person name="Palmer N.A."/>
            <person name="Koch K."/>
            <person name="Bradshaw J."/>
            <person name="Heng-Moss T."/>
            <person name="Sarath G."/>
        </authorList>
    </citation>
    <scope>NUCLEOTIDE SEQUENCE</scope>
</reference>
<keyword evidence="7" id="KW-0812">Transmembrane</keyword>
<keyword evidence="7" id="KW-1133">Transmembrane helix</keyword>
<evidence type="ECO:0000256" key="2">
    <source>
        <dbReference type="ARBA" id="ARBA00006613"/>
    </source>
</evidence>
<keyword evidence="3" id="KW-0813">Transport</keyword>
<dbReference type="Gene3D" id="1.25.10.10">
    <property type="entry name" value="Leucine-rich Repeat Variant"/>
    <property type="match status" value="1"/>
</dbReference>
<evidence type="ECO:0000256" key="5">
    <source>
        <dbReference type="ARBA" id="ARBA00023136"/>
    </source>
</evidence>
<dbReference type="SMART" id="SM01355">
    <property type="entry name" value="AP3B1_C"/>
    <property type="match status" value="1"/>
</dbReference>
<dbReference type="InterPro" id="IPR026739">
    <property type="entry name" value="AP_beta"/>
</dbReference>
<accession>A0A2S2NNG3</accession>
<dbReference type="InterPro" id="IPR029390">
    <property type="entry name" value="AP3B_C"/>
</dbReference>
<name>A0A2S2NNG3_SCHGA</name>
<keyword evidence="5 7" id="KW-0472">Membrane</keyword>
<protein>
    <submittedName>
        <fullName evidence="9">AP-3 complex subunit beta-2</fullName>
    </submittedName>
</protein>
<keyword evidence="4" id="KW-0653">Protein transport</keyword>
<dbReference type="InterPro" id="IPR011989">
    <property type="entry name" value="ARM-like"/>
</dbReference>
<dbReference type="GO" id="GO:0006886">
    <property type="term" value="P:intracellular protein transport"/>
    <property type="evidence" value="ECO:0007669"/>
    <property type="project" value="InterPro"/>
</dbReference>
<proteinExistence type="inferred from homology"/>
<dbReference type="Pfam" id="PF01602">
    <property type="entry name" value="Adaptin_N"/>
    <property type="match status" value="1"/>
</dbReference>
<dbReference type="PANTHER" id="PTHR11134">
    <property type="entry name" value="ADAPTOR COMPLEX SUBUNIT BETA FAMILY MEMBER"/>
    <property type="match status" value="1"/>
</dbReference>
<evidence type="ECO:0000256" key="1">
    <source>
        <dbReference type="ARBA" id="ARBA00004308"/>
    </source>
</evidence>
<dbReference type="Pfam" id="PF14796">
    <property type="entry name" value="AP3B1_C"/>
    <property type="match status" value="1"/>
</dbReference>
<sequence length="583" mass="65420">MIFIKKNVILLYFYIYYKVVMSVAQLYHHLAPKSEVNVIAKALIRLLRSHREVQSVVLNSIASISIARKNMFEPYLKSFFVRSNDPTHIKLLKLDIMTNLANETSISTILREVQTYISSTDKQFVAAAIQAIGRCASNIKEVTETCLSGLVSMLSSRDEAVVAESVVVIKKLLQNQPEAHCDIIRHMARLMDSIAVPQARASILWLLGEYSQLVSTIAPDVLRKVAKTYVTEEDIVKLQIMNLAVKLFLTNPAQTTLLCQYVLKQAKYDQNYDIRDRSRFLNNILFPPEQFKDSVLSKHANNIFLAEKPAPLLQSNFVDREEYQMGSLSHYINSRAIGYQDLPQFPDLPTDSSVRCVALPEEQEKPVKQKAERTTTNKNKTFYSDSENNSDDSSEESDDSDNDTTDSSSDSSYEKIEPETNKNQGHFIDSDVNSSDSESVESDSSDEHVAAVQKNVPKPSAKSNVDLLLELDDFAPVGQTTLVPSFGNILSPLSSNQPSSFPATQSILQNVRKTVAPSFVPSVKTEILNKINGHNELSILARFTRSPHTVPKMVSVELTLTNHDNKEALTNIHWTQKVFINTQ</sequence>
<feature type="domain" description="AP-3 complex subunit beta C-terminal" evidence="8">
    <location>
        <begin position="461"/>
        <end position="583"/>
    </location>
</feature>